<dbReference type="Proteomes" id="UP001589709">
    <property type="component" value="Unassembled WGS sequence"/>
</dbReference>
<proteinExistence type="predicted"/>
<evidence type="ECO:0000313" key="2">
    <source>
        <dbReference type="Proteomes" id="UP001589709"/>
    </source>
</evidence>
<gene>
    <name evidence="1" type="ORF">ACFF45_17780</name>
</gene>
<name>A0ABV5N2K6_9ACTN</name>
<evidence type="ECO:0000313" key="1">
    <source>
        <dbReference type="EMBL" id="MFB9464508.1"/>
    </source>
</evidence>
<accession>A0ABV5N2K6</accession>
<evidence type="ECO:0008006" key="3">
    <source>
        <dbReference type="Google" id="ProtNLM"/>
    </source>
</evidence>
<sequence length="55" mass="6267">MLLEQLESQLEQARRRRAEALKEGAEELGSVYALAKQLHLSWTAVAHAIKKYTTE</sequence>
<dbReference type="Gene3D" id="1.10.10.60">
    <property type="entry name" value="Homeodomain-like"/>
    <property type="match status" value="1"/>
</dbReference>
<protein>
    <recommendedName>
        <fullName evidence="3">Transcriptional regulator</fullName>
    </recommendedName>
</protein>
<organism evidence="1 2">
    <name type="scientific">Streptomyces cinereospinus</name>
    <dbReference type="NCBI Taxonomy" id="285561"/>
    <lineage>
        <taxon>Bacteria</taxon>
        <taxon>Bacillati</taxon>
        <taxon>Actinomycetota</taxon>
        <taxon>Actinomycetes</taxon>
        <taxon>Kitasatosporales</taxon>
        <taxon>Streptomycetaceae</taxon>
        <taxon>Streptomyces</taxon>
    </lineage>
</organism>
<keyword evidence="2" id="KW-1185">Reference proteome</keyword>
<comment type="caution">
    <text evidence="1">The sequence shown here is derived from an EMBL/GenBank/DDBJ whole genome shotgun (WGS) entry which is preliminary data.</text>
</comment>
<reference evidence="1 2" key="1">
    <citation type="submission" date="2024-09" db="EMBL/GenBank/DDBJ databases">
        <authorList>
            <person name="Sun Q."/>
            <person name="Mori K."/>
        </authorList>
    </citation>
    <scope>NUCLEOTIDE SEQUENCE [LARGE SCALE GENOMIC DNA]</scope>
    <source>
        <strain evidence="1 2">JCM 6917</strain>
    </source>
</reference>
<dbReference type="RefSeq" id="WP_381347068.1">
    <property type="nucleotide sequence ID" value="NZ_JBHMCY010000031.1"/>
</dbReference>
<dbReference type="EMBL" id="JBHMCY010000031">
    <property type="protein sequence ID" value="MFB9464508.1"/>
    <property type="molecule type" value="Genomic_DNA"/>
</dbReference>